<reference evidence="12" key="1">
    <citation type="submission" date="2021-01" db="EMBL/GenBank/DDBJ databases">
        <title>YIM 132084 draft genome.</title>
        <authorList>
            <person name="An D."/>
        </authorList>
    </citation>
    <scope>NUCLEOTIDE SEQUENCE</scope>
    <source>
        <strain evidence="12">YIM 132084</strain>
    </source>
</reference>
<keyword evidence="7 9" id="KW-0811">Translocation</keyword>
<dbReference type="InterPro" id="IPR022646">
    <property type="entry name" value="SecD/SecF_CS"/>
</dbReference>
<feature type="transmembrane region" description="Helical" evidence="9">
    <location>
        <begin position="302"/>
        <end position="322"/>
    </location>
</feature>
<evidence type="ECO:0000256" key="8">
    <source>
        <dbReference type="ARBA" id="ARBA00023136"/>
    </source>
</evidence>
<keyword evidence="6 9" id="KW-1133">Transmembrane helix</keyword>
<dbReference type="Proteomes" id="UP000663792">
    <property type="component" value="Unassembled WGS sequence"/>
</dbReference>
<evidence type="ECO:0000256" key="1">
    <source>
        <dbReference type="ARBA" id="ARBA00004651"/>
    </source>
</evidence>
<evidence type="ECO:0000256" key="10">
    <source>
        <dbReference type="SAM" id="MobiDB-lite"/>
    </source>
</evidence>
<keyword evidence="8 9" id="KW-0472">Membrane</keyword>
<keyword evidence="5 9" id="KW-0653">Protein transport</keyword>
<comment type="similarity">
    <text evidence="9">Belongs to the SecD/SecF family. SecF subfamily.</text>
</comment>
<comment type="subcellular location">
    <subcellularLocation>
        <location evidence="1 9">Cell membrane</location>
        <topology evidence="1 9">Multi-pass membrane protein</topology>
    </subcellularLocation>
</comment>
<organism evidence="12 13">
    <name type="scientific">Nakamurella leprariae</name>
    <dbReference type="NCBI Taxonomy" id="2803911"/>
    <lineage>
        <taxon>Bacteria</taxon>
        <taxon>Bacillati</taxon>
        <taxon>Actinomycetota</taxon>
        <taxon>Actinomycetes</taxon>
        <taxon>Nakamurellales</taxon>
        <taxon>Nakamurellaceae</taxon>
        <taxon>Nakamurella</taxon>
    </lineage>
</organism>
<dbReference type="Pfam" id="PF07549">
    <property type="entry name" value="Sec_GG"/>
    <property type="match status" value="1"/>
</dbReference>
<dbReference type="GO" id="GO:0005886">
    <property type="term" value="C:plasma membrane"/>
    <property type="evidence" value="ECO:0007669"/>
    <property type="project" value="UniProtKB-SubCell"/>
</dbReference>
<comment type="caution">
    <text evidence="12">The sequence shown here is derived from an EMBL/GenBank/DDBJ whole genome shotgun (WGS) entry which is preliminary data.</text>
</comment>
<keyword evidence="2 9" id="KW-0813">Transport</keyword>
<feature type="region of interest" description="Disordered" evidence="10">
    <location>
        <begin position="386"/>
        <end position="457"/>
    </location>
</feature>
<dbReference type="PRINTS" id="PR01755">
    <property type="entry name" value="SECFTRNLCASE"/>
</dbReference>
<dbReference type="InterPro" id="IPR005665">
    <property type="entry name" value="SecF_bac"/>
</dbReference>
<dbReference type="PANTHER" id="PTHR30081">
    <property type="entry name" value="PROTEIN-EXPORT MEMBRANE PROTEIN SEC"/>
    <property type="match status" value="1"/>
</dbReference>
<evidence type="ECO:0000256" key="7">
    <source>
        <dbReference type="ARBA" id="ARBA00023010"/>
    </source>
</evidence>
<sequence>MPLPDPLPPRGRPGPDPSQAAIDAVLDADLTEGASTGTGSTDAGLAGSKEFGRGAGFFTKLSTGTGAFNILGPRRWYYAFSGFIVVASILLIIFRGFTFGIDFAGGTRLEFQPDQGTTVSTTDVAGVVNDAIGVEPDAVQTVGSRIQISSEALTAEQVVAAKDALTAAYSPEGGVSDSAVSETWGGEISQRALIAVLVFLVLVAAFLWIRYEKRVAAGAVVSVLHDLVVTAGIYSLVGFEVTPATVIGLLTILGFSLYDTVVVYDKVQENTKGLTSLTRRTYPEAANLAINQTLMRSINTSLIALLPVAGLLVAGVAILGSGTLKDLALVQLIGMLVGAYSSVFVAVPLAVDLKLRDPQIKAHTAKVLAKRKADGITVDADGDVVARTGPAAGRPGTPVPARRAPGTASNPAAAAASAGLKAGAAPKPGVRPARPQGKGAGRTGRPTGKAGQPRRPR</sequence>
<dbReference type="GO" id="GO:0015450">
    <property type="term" value="F:protein-transporting ATPase activity"/>
    <property type="evidence" value="ECO:0007669"/>
    <property type="project" value="InterPro"/>
</dbReference>
<dbReference type="AlphaFoldDB" id="A0A938YFT7"/>
<dbReference type="NCBIfam" id="TIGR00916">
    <property type="entry name" value="2A0604s01"/>
    <property type="match status" value="1"/>
</dbReference>
<keyword evidence="13" id="KW-1185">Reference proteome</keyword>
<dbReference type="Gene3D" id="1.20.1640.10">
    <property type="entry name" value="Multidrug efflux transporter AcrB transmembrane domain"/>
    <property type="match status" value="1"/>
</dbReference>
<evidence type="ECO:0000259" key="11">
    <source>
        <dbReference type="Pfam" id="PF02355"/>
    </source>
</evidence>
<feature type="transmembrane region" description="Helical" evidence="9">
    <location>
        <begin position="243"/>
        <end position="264"/>
    </location>
</feature>
<evidence type="ECO:0000256" key="3">
    <source>
        <dbReference type="ARBA" id="ARBA00022475"/>
    </source>
</evidence>
<dbReference type="EMBL" id="JAERWK010000008">
    <property type="protein sequence ID" value="MBM9467030.1"/>
    <property type="molecule type" value="Genomic_DNA"/>
</dbReference>
<evidence type="ECO:0000256" key="5">
    <source>
        <dbReference type="ARBA" id="ARBA00022927"/>
    </source>
</evidence>
<name>A0A938YFT7_9ACTN</name>
<evidence type="ECO:0000256" key="2">
    <source>
        <dbReference type="ARBA" id="ARBA00022448"/>
    </source>
</evidence>
<dbReference type="HAMAP" id="MF_01464_B">
    <property type="entry name" value="SecF_B"/>
    <property type="match status" value="1"/>
</dbReference>
<feature type="transmembrane region" description="Helical" evidence="9">
    <location>
        <begin position="192"/>
        <end position="209"/>
    </location>
</feature>
<dbReference type="InterPro" id="IPR022813">
    <property type="entry name" value="SecD/SecF_arch_bac"/>
</dbReference>
<dbReference type="PANTHER" id="PTHR30081:SF8">
    <property type="entry name" value="PROTEIN TRANSLOCASE SUBUNIT SECF"/>
    <property type="match status" value="1"/>
</dbReference>
<dbReference type="NCBIfam" id="TIGR00966">
    <property type="entry name" value="transloc_SecF"/>
    <property type="match status" value="1"/>
</dbReference>
<protein>
    <recommendedName>
        <fullName evidence="9">Protein-export membrane protein SecF</fullName>
    </recommendedName>
</protein>
<dbReference type="InterPro" id="IPR055344">
    <property type="entry name" value="SecD_SecF_C_bact"/>
</dbReference>
<dbReference type="InterPro" id="IPR048634">
    <property type="entry name" value="SecD_SecF_C"/>
</dbReference>
<dbReference type="Pfam" id="PF02355">
    <property type="entry name" value="SecD_SecF_C"/>
    <property type="match status" value="1"/>
</dbReference>
<dbReference type="InterPro" id="IPR022645">
    <property type="entry name" value="SecD/SecF_bac"/>
</dbReference>
<evidence type="ECO:0000256" key="4">
    <source>
        <dbReference type="ARBA" id="ARBA00022692"/>
    </source>
</evidence>
<keyword evidence="4 9" id="KW-0812">Transmembrane</keyword>
<feature type="transmembrane region" description="Helical" evidence="9">
    <location>
        <begin position="76"/>
        <end position="97"/>
    </location>
</feature>
<dbReference type="GO" id="GO:0043952">
    <property type="term" value="P:protein transport by the Sec complex"/>
    <property type="evidence" value="ECO:0007669"/>
    <property type="project" value="UniProtKB-UniRule"/>
</dbReference>
<feature type="compositionally biased region" description="Low complexity" evidence="10">
    <location>
        <begin position="404"/>
        <end position="428"/>
    </location>
</feature>
<feature type="transmembrane region" description="Helical" evidence="9">
    <location>
        <begin position="216"/>
        <end position="237"/>
    </location>
</feature>
<dbReference type="SUPFAM" id="SSF82866">
    <property type="entry name" value="Multidrug efflux transporter AcrB transmembrane domain"/>
    <property type="match status" value="1"/>
</dbReference>
<evidence type="ECO:0000256" key="9">
    <source>
        <dbReference type="HAMAP-Rule" id="MF_01464"/>
    </source>
</evidence>
<evidence type="ECO:0000313" key="13">
    <source>
        <dbReference type="Proteomes" id="UP000663792"/>
    </source>
</evidence>
<evidence type="ECO:0000313" key="12">
    <source>
        <dbReference type="EMBL" id="MBM9467030.1"/>
    </source>
</evidence>
<comment type="function">
    <text evidence="9">Part of the Sec protein translocase complex. Interacts with the SecYEG preprotein conducting channel. SecDF uses the proton motive force (PMF) to complete protein translocation after the ATP-dependent function of SecA.</text>
</comment>
<evidence type="ECO:0000256" key="6">
    <source>
        <dbReference type="ARBA" id="ARBA00022989"/>
    </source>
</evidence>
<accession>A0A938YFT7</accession>
<dbReference type="GO" id="GO:0006605">
    <property type="term" value="P:protein targeting"/>
    <property type="evidence" value="ECO:0007669"/>
    <property type="project" value="UniProtKB-UniRule"/>
</dbReference>
<comment type="subunit">
    <text evidence="9">Forms a complex with SecD. Part of the essential Sec protein translocation apparatus which comprises SecA, SecYEG and auxiliary proteins SecDF. Other proteins may also be involved.</text>
</comment>
<gene>
    <name evidence="9 12" type="primary">secF</name>
    <name evidence="12" type="ORF">JL106_06995</name>
</gene>
<feature type="transmembrane region" description="Helical" evidence="9">
    <location>
        <begin position="328"/>
        <end position="351"/>
    </location>
</feature>
<keyword evidence="3 9" id="KW-1003">Cell membrane</keyword>
<feature type="domain" description="Protein export membrane protein SecD/SecF C-terminal" evidence="11">
    <location>
        <begin position="175"/>
        <end position="354"/>
    </location>
</feature>
<dbReference type="GO" id="GO:0065002">
    <property type="term" value="P:intracellular protein transmembrane transport"/>
    <property type="evidence" value="ECO:0007669"/>
    <property type="project" value="UniProtKB-UniRule"/>
</dbReference>
<proteinExistence type="inferred from homology"/>